<comment type="caution">
    <text evidence="2">The sequence shown here is derived from an EMBL/GenBank/DDBJ whole genome shotgun (WGS) entry which is preliminary data.</text>
</comment>
<dbReference type="RefSeq" id="WP_074664566.1">
    <property type="nucleotide sequence ID" value="NZ_FOIO01000122.1"/>
</dbReference>
<dbReference type="InterPro" id="IPR018649">
    <property type="entry name" value="SHOCT"/>
</dbReference>
<proteinExistence type="predicted"/>
<feature type="domain" description="SHOCT" evidence="1">
    <location>
        <begin position="229"/>
        <end position="256"/>
    </location>
</feature>
<gene>
    <name evidence="2" type="ORF">SAMN05216521_11224</name>
</gene>
<evidence type="ECO:0000313" key="3">
    <source>
        <dbReference type="Proteomes" id="UP000182121"/>
    </source>
</evidence>
<dbReference type="EMBL" id="FOIO01000122">
    <property type="protein sequence ID" value="SEU21990.1"/>
    <property type="molecule type" value="Genomic_DNA"/>
</dbReference>
<evidence type="ECO:0000259" key="1">
    <source>
        <dbReference type="Pfam" id="PF09851"/>
    </source>
</evidence>
<dbReference type="Proteomes" id="UP000182121">
    <property type="component" value="Unassembled WGS sequence"/>
</dbReference>
<dbReference type="AlphaFoldDB" id="A0A1I0KC62"/>
<reference evidence="2 3" key="1">
    <citation type="submission" date="2016-10" db="EMBL/GenBank/DDBJ databases">
        <authorList>
            <person name="Varghese N."/>
            <person name="Submissions S."/>
        </authorList>
    </citation>
    <scope>NUCLEOTIDE SEQUENCE [LARGE SCALE GENOMIC DNA]</scope>
    <source>
        <strain evidence="2 3">NLAE-zl-C196</strain>
    </source>
</reference>
<evidence type="ECO:0000313" key="2">
    <source>
        <dbReference type="EMBL" id="SEU21990.1"/>
    </source>
</evidence>
<accession>A0A1I0KC62</accession>
<dbReference type="Pfam" id="PF09851">
    <property type="entry name" value="SHOCT"/>
    <property type="match status" value="1"/>
</dbReference>
<name>A0A1I0KC62_9FIRM</name>
<sequence length="258" mass="29251">MGLFAKKKKEKCCICHISDGKYESQDGMICQECFSKCGRFVPVVGFSLLKTFHKEEIEDFIHQNKVALERQKNFQPSFKIDRYAEFDDVSYLWRVNENSSGHMKVQPIVWSYDNFENLEVIEDENDIIQGGLSSAVVGGALFGSVGAMVGGAVGKKTIKKEVKKLEIKIILRNSSIPEVRVILIQTPTKSDSLAYKKAYDIVEQIVKKFTDIKNLRDVSHQRTEMSPADEILKYKNLLDAGAITQEEYDAKKKQLLGL</sequence>
<protein>
    <submittedName>
        <fullName evidence="2">Short C-terminal domain-containing protein</fullName>
    </submittedName>
</protein>
<organism evidence="2 3">
    <name type="scientific">Enterocloster clostridioformis</name>
    <dbReference type="NCBI Taxonomy" id="1531"/>
    <lineage>
        <taxon>Bacteria</taxon>
        <taxon>Bacillati</taxon>
        <taxon>Bacillota</taxon>
        <taxon>Clostridia</taxon>
        <taxon>Lachnospirales</taxon>
        <taxon>Lachnospiraceae</taxon>
        <taxon>Enterocloster</taxon>
    </lineage>
</organism>